<dbReference type="OrthoDB" id="5786478at2"/>
<evidence type="ECO:0000256" key="1">
    <source>
        <dbReference type="ARBA" id="ARBA00006484"/>
    </source>
</evidence>
<gene>
    <name evidence="4" type="ORF">BG57_18065</name>
    <name evidence="3" type="ORF">GCM10010985_56120</name>
</gene>
<dbReference type="Pfam" id="PF00106">
    <property type="entry name" value="adh_short"/>
    <property type="match status" value="1"/>
</dbReference>
<reference evidence="3" key="4">
    <citation type="submission" date="2024-05" db="EMBL/GenBank/DDBJ databases">
        <authorList>
            <person name="Sun Q."/>
            <person name="Zhou Y."/>
        </authorList>
    </citation>
    <scope>NUCLEOTIDE SEQUENCE</scope>
    <source>
        <strain evidence="3">CGMCC 1.11013</strain>
    </source>
</reference>
<dbReference type="PRINTS" id="PR00081">
    <property type="entry name" value="GDHRDH"/>
</dbReference>
<dbReference type="PANTHER" id="PTHR24320">
    <property type="entry name" value="RETINOL DEHYDROGENASE"/>
    <property type="match status" value="1"/>
</dbReference>
<dbReference type="PANTHER" id="PTHR24320:SF274">
    <property type="entry name" value="CHAIN DEHYDROGENASE, PUTATIVE (AFU_ORTHOLOGUE AFUA_4G00440)-RELATED"/>
    <property type="match status" value="1"/>
</dbReference>
<evidence type="ECO:0000256" key="2">
    <source>
        <dbReference type="ARBA" id="ARBA00023002"/>
    </source>
</evidence>
<dbReference type="RefSeq" id="WP_035968622.1">
    <property type="nucleotide sequence ID" value="NZ_BMEG01000014.1"/>
</dbReference>
<dbReference type="EMBL" id="BMEG01000014">
    <property type="protein sequence ID" value="GGD94226.1"/>
    <property type="molecule type" value="Genomic_DNA"/>
</dbReference>
<dbReference type="SUPFAM" id="SSF51735">
    <property type="entry name" value="NAD(P)-binding Rossmann-fold domains"/>
    <property type="match status" value="1"/>
</dbReference>
<dbReference type="AlphaFoldDB" id="A0A069NLK4"/>
<dbReference type="EMBL" id="JFHE01000031">
    <property type="protein sequence ID" value="KDR29310.1"/>
    <property type="molecule type" value="Genomic_DNA"/>
</dbReference>
<dbReference type="InterPro" id="IPR002347">
    <property type="entry name" value="SDR_fam"/>
</dbReference>
<dbReference type="Proteomes" id="UP000597138">
    <property type="component" value="Unassembled WGS sequence"/>
</dbReference>
<dbReference type="Proteomes" id="UP000027439">
    <property type="component" value="Unassembled WGS sequence"/>
</dbReference>
<organism evidence="4 5">
    <name type="scientific">Caballeronia grimmiae</name>
    <dbReference type="NCBI Taxonomy" id="1071679"/>
    <lineage>
        <taxon>Bacteria</taxon>
        <taxon>Pseudomonadati</taxon>
        <taxon>Pseudomonadota</taxon>
        <taxon>Betaproteobacteria</taxon>
        <taxon>Burkholderiales</taxon>
        <taxon>Burkholderiaceae</taxon>
        <taxon>Caballeronia</taxon>
    </lineage>
</organism>
<name>A0A069NLK4_9BURK</name>
<dbReference type="Gene3D" id="3.40.50.720">
    <property type="entry name" value="NAD(P)-binding Rossmann-like Domain"/>
    <property type="match status" value="1"/>
</dbReference>
<protein>
    <submittedName>
        <fullName evidence="4">Short-chain dehydrogenase</fullName>
    </submittedName>
</protein>
<keyword evidence="6" id="KW-1185">Reference proteome</keyword>
<reference evidence="6" key="3">
    <citation type="journal article" date="2019" name="Int. J. Syst. Evol. Microbiol.">
        <title>The Global Catalogue of Microorganisms (GCM) 10K type strain sequencing project: providing services to taxonomists for standard genome sequencing and annotation.</title>
        <authorList>
            <consortium name="The Broad Institute Genomics Platform"/>
            <consortium name="The Broad Institute Genome Sequencing Center for Infectious Disease"/>
            <person name="Wu L."/>
            <person name="Ma J."/>
        </authorList>
    </citation>
    <scope>NUCLEOTIDE SEQUENCE [LARGE SCALE GENOMIC DNA]</scope>
    <source>
        <strain evidence="6">CGMCC 1.11013</strain>
    </source>
</reference>
<comment type="similarity">
    <text evidence="1">Belongs to the short-chain dehydrogenases/reductases (SDR) family.</text>
</comment>
<reference evidence="4 5" key="2">
    <citation type="submission" date="2014-03" db="EMBL/GenBank/DDBJ databases">
        <title>Draft Genome Sequences of Four Burkholderia Strains.</title>
        <authorList>
            <person name="Liu X.Y."/>
            <person name="Li C.X."/>
            <person name="Xu J.H."/>
        </authorList>
    </citation>
    <scope>NUCLEOTIDE SEQUENCE [LARGE SCALE GENOMIC DNA]</scope>
    <source>
        <strain evidence="4 5">R27</strain>
    </source>
</reference>
<reference evidence="3" key="1">
    <citation type="journal article" date="2014" name="Int. J. Syst. Evol. Microbiol.">
        <title>Complete genome of a new Firmicutes species belonging to the dominant human colonic microbiota ('Ruminococcus bicirculans') reveals two chromosomes and a selective capacity to utilize plant glucans.</title>
        <authorList>
            <consortium name="NISC Comparative Sequencing Program"/>
            <person name="Wegmann U."/>
            <person name="Louis P."/>
            <person name="Goesmann A."/>
            <person name="Henrissat B."/>
            <person name="Duncan S.H."/>
            <person name="Flint H.J."/>
        </authorList>
    </citation>
    <scope>NUCLEOTIDE SEQUENCE</scope>
    <source>
        <strain evidence="3">CGMCC 1.11013</strain>
    </source>
</reference>
<evidence type="ECO:0000313" key="3">
    <source>
        <dbReference type="EMBL" id="GGD94226.1"/>
    </source>
</evidence>
<evidence type="ECO:0000313" key="5">
    <source>
        <dbReference type="Proteomes" id="UP000027439"/>
    </source>
</evidence>
<dbReference type="GO" id="GO:0016491">
    <property type="term" value="F:oxidoreductase activity"/>
    <property type="evidence" value="ECO:0007669"/>
    <property type="project" value="UniProtKB-KW"/>
</dbReference>
<keyword evidence="2" id="KW-0560">Oxidoreductase</keyword>
<evidence type="ECO:0000313" key="6">
    <source>
        <dbReference type="Proteomes" id="UP000597138"/>
    </source>
</evidence>
<proteinExistence type="inferred from homology"/>
<comment type="caution">
    <text evidence="4">The sequence shown here is derived from an EMBL/GenBank/DDBJ whole genome shotgun (WGS) entry which is preliminary data.</text>
</comment>
<dbReference type="STRING" id="1071679.BG57_18065"/>
<accession>A0A069NLK4</accession>
<dbReference type="InterPro" id="IPR036291">
    <property type="entry name" value="NAD(P)-bd_dom_sf"/>
</dbReference>
<evidence type="ECO:0000313" key="4">
    <source>
        <dbReference type="EMBL" id="KDR29310.1"/>
    </source>
</evidence>
<sequence>MSRIFITGSTDGLGLMAARLLLQQGHRVVLHARNEARADDARTTLPGAEAIVTGDLASLDAMCDVAEQTNELGRFDAVIHNAAVGYREPRRIETVDGLPLVFAVNVLAPYVLTASIDTPARLVYLSSGMHRGASAGLDDVQWVARPWNGAEAYAQSKFMDVLLAFAVARYWPDVLSNALEPGWVPTKMGGSSAPDDLNKAHRTQAWLASSDDEAARVSGRYFFHMRERACDSAARDRAMQDRLIDVCERLSGVPLRR</sequence>
<dbReference type="eggNOG" id="COG1028">
    <property type="taxonomic scope" value="Bacteria"/>
</dbReference>